<dbReference type="InterPro" id="IPR043917">
    <property type="entry name" value="DUF5753"/>
</dbReference>
<evidence type="ECO:0000313" key="2">
    <source>
        <dbReference type="EMBL" id="RZS41270.1"/>
    </source>
</evidence>
<dbReference type="RefSeq" id="WP_130344202.1">
    <property type="nucleotide sequence ID" value="NZ_SGWQ01000003.1"/>
</dbReference>
<dbReference type="Pfam" id="PF19054">
    <property type="entry name" value="DUF5753"/>
    <property type="match status" value="1"/>
</dbReference>
<protein>
    <submittedName>
        <fullName evidence="2">Helix-turn-helix protein</fullName>
    </submittedName>
</protein>
<reference evidence="2 3" key="1">
    <citation type="submission" date="2019-02" db="EMBL/GenBank/DDBJ databases">
        <title>Genomic Encyclopedia of Type Strains, Phase IV (KMG-IV): sequencing the most valuable type-strain genomes for metagenomic binning, comparative biology and taxonomic classification.</title>
        <authorList>
            <person name="Goeker M."/>
        </authorList>
    </citation>
    <scope>NUCLEOTIDE SEQUENCE [LARGE SCALE GENOMIC DNA]</scope>
    <source>
        <strain evidence="2 3">DSM 101727</strain>
    </source>
</reference>
<gene>
    <name evidence="2" type="ORF">EV193_103592</name>
</gene>
<dbReference type="AlphaFoldDB" id="A0A4Q7KY35"/>
<evidence type="ECO:0000313" key="3">
    <source>
        <dbReference type="Proteomes" id="UP000294257"/>
    </source>
</evidence>
<dbReference type="InterPro" id="IPR001387">
    <property type="entry name" value="Cro/C1-type_HTH"/>
</dbReference>
<keyword evidence="3" id="KW-1185">Reference proteome</keyword>
<proteinExistence type="predicted"/>
<name>A0A4Q7KY35_9PSEU</name>
<dbReference type="EMBL" id="SGWQ01000003">
    <property type="protein sequence ID" value="RZS41270.1"/>
    <property type="molecule type" value="Genomic_DNA"/>
</dbReference>
<comment type="caution">
    <text evidence="2">The sequence shown here is derived from an EMBL/GenBank/DDBJ whole genome shotgun (WGS) entry which is preliminary data.</text>
</comment>
<dbReference type="Gene3D" id="1.10.260.40">
    <property type="entry name" value="lambda repressor-like DNA-binding domains"/>
    <property type="match status" value="1"/>
</dbReference>
<sequence>MARDARPFLRRKLGRQLRQMREGAGKKIKDAAKVLDMSTSALQRLEAGEVKPNIHVVKSMMDYYDHFVDGLLDQVRQARVPVWTEAFVPMGLGYVDVETEANLVRELTLMHLPGLLQTEAYARALFRKSLMVRSAAQRDNEVKVRMIRQRRLSDDQRPLELVAIVDESAFHVPVGGTEVMRAQLEKVASAADLPSVTLQVLPRSLGGHGGMRAPFALLSFPDPNDPVMLYAPYVNGARLHEDEDEAREALSVFDHLRSEALDPAASVALIERLADELYGA</sequence>
<organism evidence="2 3">
    <name type="scientific">Herbihabitans rhizosphaerae</name>
    <dbReference type="NCBI Taxonomy" id="1872711"/>
    <lineage>
        <taxon>Bacteria</taxon>
        <taxon>Bacillati</taxon>
        <taxon>Actinomycetota</taxon>
        <taxon>Actinomycetes</taxon>
        <taxon>Pseudonocardiales</taxon>
        <taxon>Pseudonocardiaceae</taxon>
        <taxon>Herbihabitans</taxon>
    </lineage>
</organism>
<evidence type="ECO:0000259" key="1">
    <source>
        <dbReference type="PROSITE" id="PS50943"/>
    </source>
</evidence>
<accession>A0A4Q7KY35</accession>
<dbReference type="Pfam" id="PF13560">
    <property type="entry name" value="HTH_31"/>
    <property type="match status" value="1"/>
</dbReference>
<dbReference type="SMART" id="SM00530">
    <property type="entry name" value="HTH_XRE"/>
    <property type="match status" value="1"/>
</dbReference>
<dbReference type="GO" id="GO:0003677">
    <property type="term" value="F:DNA binding"/>
    <property type="evidence" value="ECO:0007669"/>
    <property type="project" value="InterPro"/>
</dbReference>
<dbReference type="PROSITE" id="PS50943">
    <property type="entry name" value="HTH_CROC1"/>
    <property type="match status" value="1"/>
</dbReference>
<dbReference type="InterPro" id="IPR010982">
    <property type="entry name" value="Lambda_DNA-bd_dom_sf"/>
</dbReference>
<dbReference type="OrthoDB" id="4285266at2"/>
<dbReference type="SUPFAM" id="SSF47413">
    <property type="entry name" value="lambda repressor-like DNA-binding domains"/>
    <property type="match status" value="1"/>
</dbReference>
<feature type="domain" description="HTH cro/C1-type" evidence="1">
    <location>
        <begin position="17"/>
        <end position="71"/>
    </location>
</feature>
<dbReference type="CDD" id="cd00093">
    <property type="entry name" value="HTH_XRE"/>
    <property type="match status" value="1"/>
</dbReference>
<dbReference type="Proteomes" id="UP000294257">
    <property type="component" value="Unassembled WGS sequence"/>
</dbReference>